<feature type="transmembrane region" description="Helical" evidence="19">
    <location>
        <begin position="57"/>
        <end position="76"/>
    </location>
</feature>
<evidence type="ECO:0000256" key="19">
    <source>
        <dbReference type="HAMAP-Rule" id="MF_00719"/>
    </source>
</evidence>
<dbReference type="AlphaFoldDB" id="F5RMG8"/>
<evidence type="ECO:0000256" key="17">
    <source>
        <dbReference type="ARBA" id="ARBA00048623"/>
    </source>
</evidence>
<dbReference type="HOGENOM" id="CLU_057426_3_1_9"/>
<dbReference type="InterPro" id="IPR003805">
    <property type="entry name" value="CobS"/>
</dbReference>
<dbReference type="EMBL" id="AFHQ01000033">
    <property type="protein sequence ID" value="EGK59859.1"/>
    <property type="molecule type" value="Genomic_DNA"/>
</dbReference>
<feature type="transmembrane region" description="Helical" evidence="19">
    <location>
        <begin position="33"/>
        <end position="51"/>
    </location>
</feature>
<dbReference type="HAMAP" id="MF_00719">
    <property type="entry name" value="CobS"/>
    <property type="match status" value="1"/>
</dbReference>
<reference evidence="20 21" key="1">
    <citation type="submission" date="2011-04" db="EMBL/GenBank/DDBJ databases">
        <authorList>
            <person name="Muzny D."/>
            <person name="Qin X."/>
            <person name="Deng J."/>
            <person name="Jiang H."/>
            <person name="Liu Y."/>
            <person name="Qu J."/>
            <person name="Song X.-Z."/>
            <person name="Zhang L."/>
            <person name="Thornton R."/>
            <person name="Coyle M."/>
            <person name="Francisco L."/>
            <person name="Jackson L."/>
            <person name="Javaid M."/>
            <person name="Korchina V."/>
            <person name="Kovar C."/>
            <person name="Mata R."/>
            <person name="Mathew T."/>
            <person name="Ngo R."/>
            <person name="Nguyen L."/>
            <person name="Nguyen N."/>
            <person name="Okwuonu G."/>
            <person name="Ongeri F."/>
            <person name="Pham C."/>
            <person name="Simmons D."/>
            <person name="Wilczek-Boney K."/>
            <person name="Hale W."/>
            <person name="Jakkamsetti A."/>
            <person name="Pham P."/>
            <person name="Ruth R."/>
            <person name="San Lucas F."/>
            <person name="Warren J."/>
            <person name="Zhang J."/>
            <person name="Zhao Z."/>
            <person name="Zhou C."/>
            <person name="Zhu D."/>
            <person name="Lee S."/>
            <person name="Bess C."/>
            <person name="Blankenburg K."/>
            <person name="Forbes L."/>
            <person name="Fu Q."/>
            <person name="Gubbala S."/>
            <person name="Hirani K."/>
            <person name="Jayaseelan J.C."/>
            <person name="Lara F."/>
            <person name="Munidasa M."/>
            <person name="Palculict T."/>
            <person name="Patil S."/>
            <person name="Pu L.-L."/>
            <person name="Saada N."/>
            <person name="Tang L."/>
            <person name="Weissenberger G."/>
            <person name="Zhu Y."/>
            <person name="Hemphill L."/>
            <person name="Shang Y."/>
            <person name="Youmans B."/>
            <person name="Ayvaz T."/>
            <person name="Ross M."/>
            <person name="Santibanez J."/>
            <person name="Aqrawi P."/>
            <person name="Gross S."/>
            <person name="Joshi V."/>
            <person name="Fowler G."/>
            <person name="Nazareth L."/>
            <person name="Reid J."/>
            <person name="Worley K."/>
            <person name="Petrosino J."/>
            <person name="Highlander S."/>
            <person name="Gibbs R."/>
        </authorList>
    </citation>
    <scope>NUCLEOTIDE SEQUENCE [LARGE SCALE GENOMIC DNA]</scope>
    <source>
        <strain evidence="20 21">DSM 2778</strain>
    </source>
</reference>
<name>F5RMG8_9FIRM</name>
<gene>
    <name evidence="19 20" type="primary">cobS</name>
    <name evidence="20" type="ORF">HMPREF9081_1454</name>
</gene>
<comment type="catalytic activity">
    <reaction evidence="18 19">
        <text>alpha-ribazole 5'-phosphate + adenosylcob(III)inamide-GDP = adenosylcob(III)alamin 5'-phosphate + GMP + H(+)</text>
        <dbReference type="Rhea" id="RHEA:23560"/>
        <dbReference type="ChEBI" id="CHEBI:15378"/>
        <dbReference type="ChEBI" id="CHEBI:57918"/>
        <dbReference type="ChEBI" id="CHEBI:58115"/>
        <dbReference type="ChEBI" id="CHEBI:60487"/>
        <dbReference type="ChEBI" id="CHEBI:60493"/>
        <dbReference type="EC" id="2.7.8.26"/>
    </reaction>
</comment>
<dbReference type="RefSeq" id="WP_006306423.1">
    <property type="nucleotide sequence ID" value="NZ_GL892076.1"/>
</dbReference>
<evidence type="ECO:0000256" key="13">
    <source>
        <dbReference type="ARBA" id="ARBA00023136"/>
    </source>
</evidence>
<dbReference type="STRING" id="888060.HMPREF9081_1454"/>
<evidence type="ECO:0000256" key="16">
    <source>
        <dbReference type="ARBA" id="ARBA00032853"/>
    </source>
</evidence>
<organism evidence="20 21">
    <name type="scientific">Centipeda periodontii DSM 2778</name>
    <dbReference type="NCBI Taxonomy" id="888060"/>
    <lineage>
        <taxon>Bacteria</taxon>
        <taxon>Bacillati</taxon>
        <taxon>Bacillota</taxon>
        <taxon>Negativicutes</taxon>
        <taxon>Selenomonadales</taxon>
        <taxon>Selenomonadaceae</taxon>
        <taxon>Centipeda</taxon>
    </lineage>
</organism>
<evidence type="ECO:0000256" key="5">
    <source>
        <dbReference type="ARBA" id="ARBA00013200"/>
    </source>
</evidence>
<feature type="transmembrane region" description="Helical" evidence="19">
    <location>
        <begin position="238"/>
        <end position="260"/>
    </location>
</feature>
<dbReference type="UniPathway" id="UPA00148">
    <property type="reaction ID" value="UER00238"/>
</dbReference>
<evidence type="ECO:0000313" key="21">
    <source>
        <dbReference type="Proteomes" id="UP000004067"/>
    </source>
</evidence>
<dbReference type="GO" id="GO:0009236">
    <property type="term" value="P:cobalamin biosynthetic process"/>
    <property type="evidence" value="ECO:0007669"/>
    <property type="project" value="UniProtKB-UniRule"/>
</dbReference>
<dbReference type="Pfam" id="PF02654">
    <property type="entry name" value="CobS"/>
    <property type="match status" value="1"/>
</dbReference>
<evidence type="ECO:0000256" key="1">
    <source>
        <dbReference type="ARBA" id="ARBA00001946"/>
    </source>
</evidence>
<feature type="transmembrane region" description="Helical" evidence="19">
    <location>
        <begin position="110"/>
        <end position="129"/>
    </location>
</feature>
<keyword evidence="8 19" id="KW-0169">Cobalamin biosynthesis</keyword>
<evidence type="ECO:0000256" key="8">
    <source>
        <dbReference type="ARBA" id="ARBA00022573"/>
    </source>
</evidence>
<comment type="caution">
    <text evidence="20">The sequence shown here is derived from an EMBL/GenBank/DDBJ whole genome shotgun (WGS) entry which is preliminary data.</text>
</comment>
<dbReference type="GO" id="GO:0005886">
    <property type="term" value="C:plasma membrane"/>
    <property type="evidence" value="ECO:0007669"/>
    <property type="project" value="UniProtKB-SubCell"/>
</dbReference>
<keyword evidence="7 19" id="KW-1003">Cell membrane</keyword>
<keyword evidence="9 19" id="KW-0808">Transferase</keyword>
<evidence type="ECO:0000256" key="4">
    <source>
        <dbReference type="ARBA" id="ARBA00010561"/>
    </source>
</evidence>
<evidence type="ECO:0000256" key="14">
    <source>
        <dbReference type="ARBA" id="ARBA00025228"/>
    </source>
</evidence>
<evidence type="ECO:0000256" key="18">
    <source>
        <dbReference type="ARBA" id="ARBA00049504"/>
    </source>
</evidence>
<feature type="transmembrane region" description="Helical" evidence="19">
    <location>
        <begin position="180"/>
        <end position="212"/>
    </location>
</feature>
<evidence type="ECO:0000256" key="9">
    <source>
        <dbReference type="ARBA" id="ARBA00022679"/>
    </source>
</evidence>
<dbReference type="PANTHER" id="PTHR34148:SF1">
    <property type="entry name" value="ADENOSYLCOBINAMIDE-GDP RIBAZOLETRANSFERASE"/>
    <property type="match status" value="1"/>
</dbReference>
<dbReference type="NCBIfam" id="TIGR00317">
    <property type="entry name" value="cobS"/>
    <property type="match status" value="1"/>
</dbReference>
<comment type="similarity">
    <text evidence="4 19">Belongs to the CobS family.</text>
</comment>
<evidence type="ECO:0000256" key="11">
    <source>
        <dbReference type="ARBA" id="ARBA00022842"/>
    </source>
</evidence>
<evidence type="ECO:0000256" key="2">
    <source>
        <dbReference type="ARBA" id="ARBA00004651"/>
    </source>
</evidence>
<evidence type="ECO:0000256" key="12">
    <source>
        <dbReference type="ARBA" id="ARBA00022989"/>
    </source>
</evidence>
<evidence type="ECO:0000256" key="6">
    <source>
        <dbReference type="ARBA" id="ARBA00015850"/>
    </source>
</evidence>
<comment type="cofactor">
    <cofactor evidence="1 19">
        <name>Mg(2+)</name>
        <dbReference type="ChEBI" id="CHEBI:18420"/>
    </cofactor>
</comment>
<dbReference type="OrthoDB" id="9794626at2"/>
<keyword evidence="21" id="KW-1185">Reference proteome</keyword>
<accession>F5RMG8</accession>
<protein>
    <recommendedName>
        <fullName evidence="6 19">Adenosylcobinamide-GDP ribazoletransferase</fullName>
        <ecNumber evidence="5 19">2.7.8.26</ecNumber>
    </recommendedName>
    <alternativeName>
        <fullName evidence="16 19">Cobalamin synthase</fullName>
    </alternativeName>
    <alternativeName>
        <fullName evidence="15 19">Cobalamin-5'-phosphate synthase</fullName>
    </alternativeName>
</protein>
<evidence type="ECO:0000256" key="7">
    <source>
        <dbReference type="ARBA" id="ARBA00022475"/>
    </source>
</evidence>
<comment type="pathway">
    <text evidence="3 19">Cofactor biosynthesis; adenosylcobalamin biosynthesis; adenosylcobalamin from cob(II)yrinate a,c-diamide: step 7/7.</text>
</comment>
<dbReference type="eggNOG" id="COG0368">
    <property type="taxonomic scope" value="Bacteria"/>
</dbReference>
<evidence type="ECO:0000313" key="20">
    <source>
        <dbReference type="EMBL" id="EGK59859.1"/>
    </source>
</evidence>
<dbReference type="Proteomes" id="UP000004067">
    <property type="component" value="Unassembled WGS sequence"/>
</dbReference>
<feature type="transmembrane region" description="Helical" evidence="19">
    <location>
        <begin position="135"/>
        <end position="159"/>
    </location>
</feature>
<dbReference type="PANTHER" id="PTHR34148">
    <property type="entry name" value="ADENOSYLCOBINAMIDE-GDP RIBAZOLETRANSFERASE"/>
    <property type="match status" value="1"/>
</dbReference>
<dbReference type="EC" id="2.7.8.26" evidence="5 19"/>
<comment type="subcellular location">
    <subcellularLocation>
        <location evidence="2 19">Cell membrane</location>
        <topology evidence="2 19">Multi-pass membrane protein</topology>
    </subcellularLocation>
</comment>
<sequence>MNSFLIGLQFLTRIHIVRQTVWTAEDFGRSTRFFPLVGLVLGICYAIAAWLLIFSGIFFGMSAVIAALLLILQLVLTGGLHADGFMDTADGVLSGRERERKLEIMKDSRVGSFGVVSFVMLMILQFALLHDMTPYLLLPALFVMPIIGRMAMVLAVSCFPYARKDGVGKTFADMADRRTVVIAAVTTAVLVVPIGFLATIALILGTIFALLFCRAMTKSLGGVTGDVYGAATVLTETLVLAVFSIASTHPNVWGLFWGLLWK</sequence>
<keyword evidence="12 19" id="KW-1133">Transmembrane helix</keyword>
<keyword evidence="10 19" id="KW-0812">Transmembrane</keyword>
<evidence type="ECO:0000256" key="15">
    <source>
        <dbReference type="ARBA" id="ARBA00032605"/>
    </source>
</evidence>
<evidence type="ECO:0000256" key="3">
    <source>
        <dbReference type="ARBA" id="ARBA00004663"/>
    </source>
</evidence>
<evidence type="ECO:0000256" key="10">
    <source>
        <dbReference type="ARBA" id="ARBA00022692"/>
    </source>
</evidence>
<keyword evidence="13 19" id="KW-0472">Membrane</keyword>
<comment type="catalytic activity">
    <reaction evidence="17 19">
        <text>alpha-ribazole + adenosylcob(III)inamide-GDP = adenosylcob(III)alamin + GMP + H(+)</text>
        <dbReference type="Rhea" id="RHEA:16049"/>
        <dbReference type="ChEBI" id="CHEBI:10329"/>
        <dbReference type="ChEBI" id="CHEBI:15378"/>
        <dbReference type="ChEBI" id="CHEBI:18408"/>
        <dbReference type="ChEBI" id="CHEBI:58115"/>
        <dbReference type="ChEBI" id="CHEBI:60487"/>
        <dbReference type="EC" id="2.7.8.26"/>
    </reaction>
</comment>
<dbReference type="GO" id="GO:0008818">
    <property type="term" value="F:cobalamin 5'-phosphate synthase activity"/>
    <property type="evidence" value="ECO:0007669"/>
    <property type="project" value="UniProtKB-UniRule"/>
</dbReference>
<comment type="function">
    <text evidence="14 19">Joins adenosylcobinamide-GDP and alpha-ribazole to generate adenosylcobalamin (Ado-cobalamin). Also synthesizes adenosylcobalamin 5'-phosphate from adenosylcobinamide-GDP and alpha-ribazole 5'-phosphate.</text>
</comment>
<dbReference type="GO" id="GO:0051073">
    <property type="term" value="F:adenosylcobinamide-GDP ribazoletransferase activity"/>
    <property type="evidence" value="ECO:0007669"/>
    <property type="project" value="UniProtKB-UniRule"/>
</dbReference>
<keyword evidence="11 19" id="KW-0460">Magnesium</keyword>
<proteinExistence type="inferred from homology"/>